<comment type="similarity">
    <text evidence="1">Belongs to the Cyclase 1 superfamily.</text>
</comment>
<dbReference type="Pfam" id="PF04199">
    <property type="entry name" value="Cyclase"/>
    <property type="match status" value="1"/>
</dbReference>
<name>A0A9P4TA17_CURKU</name>
<dbReference type="GO" id="GO:0019441">
    <property type="term" value="P:L-tryptophan catabolic process to kynurenine"/>
    <property type="evidence" value="ECO:0007669"/>
    <property type="project" value="InterPro"/>
</dbReference>
<sequence length="330" mass="37031">MSSTYPAIYDTPFDQLPDKKRVWVGTPGSREEGLARLALLTPSTVAKAAASEIRSGKRISLNWELPKLETAGFGRQAFEHKIIKCYDGLFYDDTYAFNPQQGSQWDGLRHFSQTMPGTGYPGQRVFYGGTTGAEIEDSGNTRIGMQHWAREGIFGRGVLIDYASWAEEKGVRYSAMEFHEIKLKDILHIARDCNITFQKGDIVFVRTGFTREWDTDMTAESKRNYAENPASMQHAGVEATEEVIRWLWDEGFAAVAGDSVAWEVFPPSKPESSLHEYLLAGWGMPIGEMFDLQGLSEMCREEKRWSFFVTSAPFNMPGGVSSPPNCIALF</sequence>
<reference evidence="2" key="1">
    <citation type="submission" date="2019-04" db="EMBL/GenBank/DDBJ databases">
        <title>Sequencing of skin fungus with MAO and IRED activity.</title>
        <authorList>
            <person name="Marsaioli A.J."/>
            <person name="Bonatto J.M.C."/>
            <person name="Reis Junior O."/>
        </authorList>
    </citation>
    <scope>NUCLEOTIDE SEQUENCE</scope>
    <source>
        <strain evidence="2">30M1</strain>
    </source>
</reference>
<gene>
    <name evidence="2" type="ORF">E8E13_002909</name>
</gene>
<evidence type="ECO:0008006" key="4">
    <source>
        <dbReference type="Google" id="ProtNLM"/>
    </source>
</evidence>
<dbReference type="InterPro" id="IPR007325">
    <property type="entry name" value="KFase/CYL"/>
</dbReference>
<dbReference type="OrthoDB" id="5396at2759"/>
<keyword evidence="3" id="KW-1185">Reference proteome</keyword>
<dbReference type="EMBL" id="SWKU01000020">
    <property type="protein sequence ID" value="KAF2998163.1"/>
    <property type="molecule type" value="Genomic_DNA"/>
</dbReference>
<dbReference type="Gene3D" id="3.50.30.50">
    <property type="entry name" value="Putative cyclase"/>
    <property type="match status" value="1"/>
</dbReference>
<dbReference type="PANTHER" id="PTHR34861:SF8">
    <property type="entry name" value="CYCLASE"/>
    <property type="match status" value="1"/>
</dbReference>
<evidence type="ECO:0000313" key="2">
    <source>
        <dbReference type="EMBL" id="KAF2998163.1"/>
    </source>
</evidence>
<comment type="caution">
    <text evidence="2">The sequence shown here is derived from an EMBL/GenBank/DDBJ whole genome shotgun (WGS) entry which is preliminary data.</text>
</comment>
<dbReference type="Proteomes" id="UP000801428">
    <property type="component" value="Unassembled WGS sequence"/>
</dbReference>
<proteinExistence type="inferred from homology"/>
<dbReference type="AlphaFoldDB" id="A0A9P4TA17"/>
<organism evidence="2 3">
    <name type="scientific">Curvularia kusanoi</name>
    <name type="common">Cochliobolus kusanoi</name>
    <dbReference type="NCBI Taxonomy" id="90978"/>
    <lineage>
        <taxon>Eukaryota</taxon>
        <taxon>Fungi</taxon>
        <taxon>Dikarya</taxon>
        <taxon>Ascomycota</taxon>
        <taxon>Pezizomycotina</taxon>
        <taxon>Dothideomycetes</taxon>
        <taxon>Pleosporomycetidae</taxon>
        <taxon>Pleosporales</taxon>
        <taxon>Pleosporineae</taxon>
        <taxon>Pleosporaceae</taxon>
        <taxon>Curvularia</taxon>
    </lineage>
</organism>
<evidence type="ECO:0000256" key="1">
    <source>
        <dbReference type="ARBA" id="ARBA00007865"/>
    </source>
</evidence>
<dbReference type="PANTHER" id="PTHR34861">
    <property type="match status" value="1"/>
</dbReference>
<dbReference type="InterPro" id="IPR037175">
    <property type="entry name" value="KFase_sf"/>
</dbReference>
<evidence type="ECO:0000313" key="3">
    <source>
        <dbReference type="Proteomes" id="UP000801428"/>
    </source>
</evidence>
<protein>
    <recommendedName>
        <fullName evidence="4">Cyclase</fullName>
    </recommendedName>
</protein>
<accession>A0A9P4TA17</accession>
<dbReference type="SUPFAM" id="SSF102198">
    <property type="entry name" value="Putative cyclase"/>
    <property type="match status" value="1"/>
</dbReference>
<dbReference type="GO" id="GO:0004061">
    <property type="term" value="F:arylformamidase activity"/>
    <property type="evidence" value="ECO:0007669"/>
    <property type="project" value="InterPro"/>
</dbReference>